<proteinExistence type="predicted"/>
<dbReference type="EMBL" id="LAZR01030061">
    <property type="protein sequence ID" value="KKL57748.1"/>
    <property type="molecule type" value="Genomic_DNA"/>
</dbReference>
<evidence type="ECO:0000313" key="1">
    <source>
        <dbReference type="EMBL" id="KKL57748.1"/>
    </source>
</evidence>
<comment type="caution">
    <text evidence="1">The sequence shown here is derived from an EMBL/GenBank/DDBJ whole genome shotgun (WGS) entry which is preliminary data.</text>
</comment>
<name>A0A0F9D7T7_9ZZZZ</name>
<organism evidence="1">
    <name type="scientific">marine sediment metagenome</name>
    <dbReference type="NCBI Taxonomy" id="412755"/>
    <lineage>
        <taxon>unclassified sequences</taxon>
        <taxon>metagenomes</taxon>
        <taxon>ecological metagenomes</taxon>
    </lineage>
</organism>
<reference evidence="1" key="1">
    <citation type="journal article" date="2015" name="Nature">
        <title>Complex archaea that bridge the gap between prokaryotes and eukaryotes.</title>
        <authorList>
            <person name="Spang A."/>
            <person name="Saw J.H."/>
            <person name="Jorgensen S.L."/>
            <person name="Zaremba-Niedzwiedzka K."/>
            <person name="Martijn J."/>
            <person name="Lind A.E."/>
            <person name="van Eijk R."/>
            <person name="Schleper C."/>
            <person name="Guy L."/>
            <person name="Ettema T.J."/>
        </authorList>
    </citation>
    <scope>NUCLEOTIDE SEQUENCE</scope>
</reference>
<gene>
    <name evidence="1" type="ORF">LCGC14_2232330</name>
</gene>
<feature type="non-terminal residue" evidence="1">
    <location>
        <position position="1"/>
    </location>
</feature>
<dbReference type="AlphaFoldDB" id="A0A0F9D7T7"/>
<protein>
    <submittedName>
        <fullName evidence="1">Uncharacterized protein</fullName>
    </submittedName>
</protein>
<accession>A0A0F9D7T7</accession>
<sequence>TGILIEKDNPSQFSEALISLFILADISKKVKDKELIYKTENLKLVNQIPDEILKSLVLLNPNYFNKIKENCYKRVKNNFRWNIVSQKLVLLYHEIKKIHIPNTKGV</sequence>